<dbReference type="RefSeq" id="XP_015262170.1">
    <property type="nucleotide sequence ID" value="XM_015406684.1"/>
</dbReference>
<proteinExistence type="inferred from homology"/>
<keyword evidence="6" id="KW-1185">Reference proteome</keyword>
<evidence type="ECO:0000256" key="1">
    <source>
        <dbReference type="ARBA" id="ARBA00005771"/>
    </source>
</evidence>
<evidence type="ECO:0000256" key="3">
    <source>
        <dbReference type="RuleBase" id="RU361155"/>
    </source>
</evidence>
<dbReference type="SUPFAM" id="SSF52540">
    <property type="entry name" value="P-loop containing nucleoside triphosphate hydrolases"/>
    <property type="match status" value="1"/>
</dbReference>
<dbReference type="InterPro" id="IPR027417">
    <property type="entry name" value="P-loop_NTPase"/>
</dbReference>
<evidence type="ECO:0000313" key="7">
    <source>
        <dbReference type="RefSeq" id="XP_015262170.1"/>
    </source>
</evidence>
<name>A0ABM1JL33_GEKJA</name>
<gene>
    <name evidence="7" type="primary">LOC107106516</name>
</gene>
<organism evidence="6 7">
    <name type="scientific">Gekko japonicus</name>
    <name type="common">Schlegel's Japanese gecko</name>
    <dbReference type="NCBI Taxonomy" id="146911"/>
    <lineage>
        <taxon>Eukaryota</taxon>
        <taxon>Metazoa</taxon>
        <taxon>Chordata</taxon>
        <taxon>Craniata</taxon>
        <taxon>Vertebrata</taxon>
        <taxon>Euteleostomi</taxon>
        <taxon>Lepidosauria</taxon>
        <taxon>Squamata</taxon>
        <taxon>Bifurcata</taxon>
        <taxon>Gekkota</taxon>
        <taxon>Gekkonidae</taxon>
        <taxon>Gekkoninae</taxon>
        <taxon>Gekko</taxon>
    </lineage>
</organism>
<dbReference type="Gene3D" id="3.40.50.300">
    <property type="entry name" value="P-loop containing nucleotide triphosphate hydrolases"/>
    <property type="match status" value="1"/>
</dbReference>
<feature type="region of interest" description="Disordered" evidence="4">
    <location>
        <begin position="1"/>
        <end position="23"/>
    </location>
</feature>
<dbReference type="GeneID" id="107106516"/>
<evidence type="ECO:0000259" key="5">
    <source>
        <dbReference type="Pfam" id="PF00685"/>
    </source>
</evidence>
<feature type="domain" description="Sulfotransferase" evidence="5">
    <location>
        <begin position="62"/>
        <end position="294"/>
    </location>
</feature>
<dbReference type="Proteomes" id="UP000694871">
    <property type="component" value="Unplaced"/>
</dbReference>
<dbReference type="EC" id="2.8.2.-" evidence="3"/>
<sequence length="333" mass="38041">MPFASSTSRQHTQLGGEQPHSSACRRCRPWEEWPFLTRRPLGGDAGPEGVCLRVPPLSSFPGTTWMQEILTLIYSKGDPEPATSIPNWARAPWLEHVHFKEILQETDGPRLLTTHLPWRVLAATLQKGKPKVIYVARNPKDVAVSFYHFHRMANFFPDPGTFDDFLLRFLDGTVHYGSWFQHVQGWLSCQKEMDLFWVTYEELHQDLRDCVERLSAFLGCPLQPGQIEAIQEHSSFASMRANPMVNYTLVPQEILDSSKSTFMRKGIVGDWRNHFSAEQSALFNKVYQREMADCSLSFQEKLRIFGWTMSVEIQVSRQSSAAPVPQNAQPSQG</sequence>
<dbReference type="Pfam" id="PF00685">
    <property type="entry name" value="Sulfotransfer_1"/>
    <property type="match status" value="1"/>
</dbReference>
<evidence type="ECO:0000256" key="2">
    <source>
        <dbReference type="ARBA" id="ARBA00022679"/>
    </source>
</evidence>
<accession>A0ABM1JL33</accession>
<reference evidence="7" key="1">
    <citation type="submission" date="2025-08" db="UniProtKB">
        <authorList>
            <consortium name="RefSeq"/>
        </authorList>
    </citation>
    <scope>IDENTIFICATION</scope>
</reference>
<feature type="compositionally biased region" description="Polar residues" evidence="4">
    <location>
        <begin position="1"/>
        <end position="21"/>
    </location>
</feature>
<evidence type="ECO:0000313" key="6">
    <source>
        <dbReference type="Proteomes" id="UP000694871"/>
    </source>
</evidence>
<dbReference type="PANTHER" id="PTHR11783">
    <property type="entry name" value="SULFOTRANSFERASE SULT"/>
    <property type="match status" value="1"/>
</dbReference>
<comment type="similarity">
    <text evidence="1 3">Belongs to the sulfotransferase 1 family.</text>
</comment>
<dbReference type="InterPro" id="IPR000863">
    <property type="entry name" value="Sulfotransferase_dom"/>
</dbReference>
<keyword evidence="2 3" id="KW-0808">Transferase</keyword>
<evidence type="ECO:0000256" key="4">
    <source>
        <dbReference type="SAM" id="MobiDB-lite"/>
    </source>
</evidence>
<protein>
    <recommendedName>
        <fullName evidence="3">Sulfotransferase</fullName>
        <ecNumber evidence="3">2.8.2.-</ecNumber>
    </recommendedName>
</protein>